<proteinExistence type="predicted"/>
<dbReference type="AlphaFoldDB" id="G6AYC2"/>
<evidence type="ECO:0000259" key="1">
    <source>
        <dbReference type="Pfam" id="PF08463"/>
    </source>
</evidence>
<feature type="domain" description="EcoEI R protein C-terminal" evidence="1">
    <location>
        <begin position="61"/>
        <end position="206"/>
    </location>
</feature>
<dbReference type="eggNOG" id="COG4096">
    <property type="taxonomic scope" value="Bacteria"/>
</dbReference>
<dbReference type="GO" id="GO:0006304">
    <property type="term" value="P:DNA modification"/>
    <property type="evidence" value="ECO:0007669"/>
    <property type="project" value="InterPro"/>
</dbReference>
<protein>
    <recommendedName>
        <fullName evidence="1">EcoEI R protein C-terminal domain-containing protein</fullName>
    </recommendedName>
</protein>
<dbReference type="Pfam" id="PF08463">
    <property type="entry name" value="EcoEI_R_C"/>
    <property type="match status" value="1"/>
</dbReference>
<dbReference type="InterPro" id="IPR013670">
    <property type="entry name" value="EcoEI_R_C_dom"/>
</dbReference>
<dbReference type="Proteomes" id="UP000004407">
    <property type="component" value="Unassembled WGS sequence"/>
</dbReference>
<sequence length="211" mass="24895">MVQTPQFWENESLDALEGVRKELRETVHLLKEQRQNKKFVIDIEDEYTTSKAPVNVVIQTTYKQRVIDYLAENSNNETLRKIQNFEQLTAADIQELERIFFEELGTKDEYNALTEGHPYKNNVAAFIRVINGIDHKKALQIYQQFVDGYDLTSEQEQYLKNILDYVSMNGDIETKNFMEYPLKQYNWRTIFGDHFVNLKDFIKQIHGVISA</sequence>
<name>G6AYC2_9BACT</name>
<accession>G6AYC2</accession>
<gene>
    <name evidence="2" type="ORF">HMPREF0673_01632</name>
</gene>
<dbReference type="PATRIC" id="fig|1002367.3.peg.1316"/>
<dbReference type="EMBL" id="AFZZ01000147">
    <property type="protein sequence ID" value="EHJ39369.1"/>
    <property type="molecule type" value="Genomic_DNA"/>
</dbReference>
<dbReference type="GeneID" id="78337275"/>
<comment type="caution">
    <text evidence="2">The sequence shown here is derived from an EMBL/GenBank/DDBJ whole genome shotgun (WGS) entry which is preliminary data.</text>
</comment>
<evidence type="ECO:0000313" key="2">
    <source>
        <dbReference type="EMBL" id="EHJ39369.1"/>
    </source>
</evidence>
<dbReference type="HOGENOM" id="CLU_107132_0_0_10"/>
<dbReference type="GO" id="GO:0003824">
    <property type="term" value="F:catalytic activity"/>
    <property type="evidence" value="ECO:0007669"/>
    <property type="project" value="InterPro"/>
</dbReference>
<evidence type="ECO:0000313" key="3">
    <source>
        <dbReference type="Proteomes" id="UP000004407"/>
    </source>
</evidence>
<organism evidence="2 3">
    <name type="scientific">Leyella stercorea DSM 18206</name>
    <dbReference type="NCBI Taxonomy" id="1002367"/>
    <lineage>
        <taxon>Bacteria</taxon>
        <taxon>Pseudomonadati</taxon>
        <taxon>Bacteroidota</taxon>
        <taxon>Bacteroidia</taxon>
        <taxon>Bacteroidales</taxon>
        <taxon>Prevotellaceae</taxon>
        <taxon>Leyella</taxon>
    </lineage>
</organism>
<dbReference type="RefSeq" id="WP_007900147.1">
    <property type="nucleotide sequence ID" value="NZ_JH379436.1"/>
</dbReference>
<reference evidence="2 3" key="1">
    <citation type="submission" date="2011-08" db="EMBL/GenBank/DDBJ databases">
        <authorList>
            <person name="Weinstock G."/>
            <person name="Sodergren E."/>
            <person name="Clifton S."/>
            <person name="Fulton L."/>
            <person name="Fulton B."/>
            <person name="Courtney L."/>
            <person name="Fronick C."/>
            <person name="Harrison M."/>
            <person name="Strong C."/>
            <person name="Farmer C."/>
            <person name="Delahaunty K."/>
            <person name="Markovic C."/>
            <person name="Hall O."/>
            <person name="Minx P."/>
            <person name="Tomlinson C."/>
            <person name="Mitreva M."/>
            <person name="Hou S."/>
            <person name="Chen J."/>
            <person name="Wollam A."/>
            <person name="Pepin K.H."/>
            <person name="Johnson M."/>
            <person name="Bhonagiri V."/>
            <person name="Zhang X."/>
            <person name="Suruliraj S."/>
            <person name="Warren W."/>
            <person name="Chinwalla A."/>
            <person name="Mardis E.R."/>
            <person name="Wilson R.K."/>
        </authorList>
    </citation>
    <scope>NUCLEOTIDE SEQUENCE [LARGE SCALE GENOMIC DNA]</scope>
    <source>
        <strain evidence="2 3">DSM 18206</strain>
    </source>
</reference>
<dbReference type="GO" id="GO:0003677">
    <property type="term" value="F:DNA binding"/>
    <property type="evidence" value="ECO:0007669"/>
    <property type="project" value="InterPro"/>
</dbReference>